<feature type="domain" description="Pesticidal crystal protein Cry22Aa Ig-like" evidence="1">
    <location>
        <begin position="259"/>
        <end position="306"/>
    </location>
</feature>
<sequence length="562" mass="63849">MKPFFLKNKLLKKSKIKYSLLALMVGFSIVGIASYSRTNSEKKQILNQNEAANILSIQNKELQIAESSYFLEENPDPAISVFEQFDYVRTKKESMSPKIQQLKDELEQLAIVFEKEKKQEVSVSILEKLNEHLPSKKERPIVQQEESDIKEDVESDISIDWQNPQIILSSSYLVINQHQVFEPSDYFKIIPGNDPSPKITHNLIDTSKLGEQKFSIQVTDSRGNSSYGKIDFFVNSAPTINLKQSIFHQRIDQPIDLLQGVTAFDHEDGDLTTKIKFDTDLDINKEGVYDVTYLVADHHGAKTMAKAVIKIINDAPVIHAPEVIEHKINHRLDIFDYIKVTDTEDGLIPLNESNIIETNFDFKKEGNYFFKIGNVKDSHGKVAKERSFVVQVTNEAPKIIEANIKVNVFTLMKKEDYLQQIIVSDREDAAEDLKIELDESAWEKVDTTTLNEYIIPIKVTDTNGKTTNGYGKITVINEPPKFIGVVDRELMVGDKFDPLAGITVYDKEEDLSLEDIKVIEKVDTDTPGTYIVRLKVSDSFEHVFASYQLTVVARCEKETGEG</sequence>
<comment type="caution">
    <text evidence="2">The sequence shown here is derived from an EMBL/GenBank/DDBJ whole genome shotgun (WGS) entry which is preliminary data.</text>
</comment>
<dbReference type="Pfam" id="PF16403">
    <property type="entry name" value="Bact_surface_Ig-like"/>
    <property type="match status" value="2"/>
</dbReference>
<reference evidence="2 3" key="1">
    <citation type="journal article" date="2017" name="BMC Microbiol.">
        <title>Comparative genomics of Enterococcus spp. isolated from bovine feces.</title>
        <authorList>
            <person name="Beukers A.G."/>
            <person name="Zaheer R."/>
            <person name="Goji N."/>
            <person name="Amoako K.K."/>
            <person name="Chaves A.V."/>
            <person name="Ward M.P."/>
            <person name="McAllister T.A."/>
        </authorList>
    </citation>
    <scope>NUCLEOTIDE SEQUENCE [LARGE SCALE GENOMIC DNA]</scope>
    <source>
        <strain evidence="2 3">F1129D 143</strain>
    </source>
</reference>
<dbReference type="Gene3D" id="2.60.40.10">
    <property type="entry name" value="Immunoglobulins"/>
    <property type="match status" value="3"/>
</dbReference>
<dbReference type="RefSeq" id="WP_081183344.1">
    <property type="nucleotide sequence ID" value="NZ_MJEB01000024.1"/>
</dbReference>
<organism evidence="2 3">
    <name type="scientific">Enterococcus villorum</name>
    <dbReference type="NCBI Taxonomy" id="112904"/>
    <lineage>
        <taxon>Bacteria</taxon>
        <taxon>Bacillati</taxon>
        <taxon>Bacillota</taxon>
        <taxon>Bacilli</taxon>
        <taxon>Lactobacillales</taxon>
        <taxon>Enterococcaceae</taxon>
        <taxon>Enterococcus</taxon>
    </lineage>
</organism>
<feature type="domain" description="Pesticidal crystal protein Cry22Aa Ig-like" evidence="1">
    <location>
        <begin position="489"/>
        <end position="539"/>
    </location>
</feature>
<proteinExistence type="predicted"/>
<evidence type="ECO:0000313" key="2">
    <source>
        <dbReference type="EMBL" id="OQO70576.1"/>
    </source>
</evidence>
<dbReference type="AlphaFoldDB" id="A0A1V8YMF2"/>
<evidence type="ECO:0000313" key="3">
    <source>
        <dbReference type="Proteomes" id="UP000192477"/>
    </source>
</evidence>
<accession>A0A1V8YMF2</accession>
<name>A0A1V8YMF2_9ENTE</name>
<protein>
    <submittedName>
        <fullName evidence="2">DUF5011 domain-containing protein</fullName>
    </submittedName>
</protein>
<dbReference type="InterPro" id="IPR032179">
    <property type="entry name" value="Cry22Aa_Ig-like"/>
</dbReference>
<dbReference type="OrthoDB" id="2195004at2"/>
<dbReference type="STRING" id="112904.BH747_06015"/>
<gene>
    <name evidence="2" type="ORF">BH747_06015</name>
</gene>
<dbReference type="EMBL" id="MJEA01000004">
    <property type="protein sequence ID" value="OQO70576.1"/>
    <property type="molecule type" value="Genomic_DNA"/>
</dbReference>
<evidence type="ECO:0000259" key="1">
    <source>
        <dbReference type="Pfam" id="PF16403"/>
    </source>
</evidence>
<dbReference type="InterPro" id="IPR013783">
    <property type="entry name" value="Ig-like_fold"/>
</dbReference>
<dbReference type="Proteomes" id="UP000192477">
    <property type="component" value="Unassembled WGS sequence"/>
</dbReference>